<dbReference type="Proteomes" id="UP001152561">
    <property type="component" value="Unassembled WGS sequence"/>
</dbReference>
<proteinExistence type="predicted"/>
<dbReference type="GO" id="GO:0009630">
    <property type="term" value="P:gravitropism"/>
    <property type="evidence" value="ECO:0007669"/>
    <property type="project" value="TreeGrafter"/>
</dbReference>
<keyword evidence="4" id="KW-1185">Reference proteome</keyword>
<dbReference type="PANTHER" id="PTHR34946:SF2">
    <property type="entry name" value="OS04G0386300 PROTEIN"/>
    <property type="match status" value="1"/>
</dbReference>
<evidence type="ECO:0000256" key="1">
    <source>
        <dbReference type="SAM" id="MobiDB-lite"/>
    </source>
</evidence>
<evidence type="ECO:0000313" key="3">
    <source>
        <dbReference type="EMBL" id="KAJ8553885.1"/>
    </source>
</evidence>
<keyword evidence="2" id="KW-0472">Membrane</keyword>
<gene>
    <name evidence="3" type="ORF">K7X08_024563</name>
</gene>
<dbReference type="OrthoDB" id="1900138at2759"/>
<feature type="region of interest" description="Disordered" evidence="1">
    <location>
        <begin position="72"/>
        <end position="95"/>
    </location>
</feature>
<dbReference type="PANTHER" id="PTHR34946">
    <property type="entry name" value="OS03G0310200 PROTEIN"/>
    <property type="match status" value="1"/>
</dbReference>
<reference evidence="4" key="1">
    <citation type="journal article" date="2023" name="Proc. Natl. Acad. Sci. U.S.A.">
        <title>Genomic and structural basis for evolution of tropane alkaloid biosynthesis.</title>
        <authorList>
            <person name="Wanga Y.-J."/>
            <person name="Taina T."/>
            <person name="Yua J.-Y."/>
            <person name="Lia J."/>
            <person name="Xua B."/>
            <person name="Chenc J."/>
            <person name="D'Auriad J.C."/>
            <person name="Huanga J.-P."/>
            <person name="Huanga S.-X."/>
        </authorList>
    </citation>
    <scope>NUCLEOTIDE SEQUENCE [LARGE SCALE GENOMIC DNA]</scope>
    <source>
        <strain evidence="4">cv. KIB-2019</strain>
    </source>
</reference>
<dbReference type="AlphaFoldDB" id="A0A9Q1MD09"/>
<accession>A0A9Q1MD09</accession>
<organism evidence="3 4">
    <name type="scientific">Anisodus acutangulus</name>
    <dbReference type="NCBI Taxonomy" id="402998"/>
    <lineage>
        <taxon>Eukaryota</taxon>
        <taxon>Viridiplantae</taxon>
        <taxon>Streptophyta</taxon>
        <taxon>Embryophyta</taxon>
        <taxon>Tracheophyta</taxon>
        <taxon>Spermatophyta</taxon>
        <taxon>Magnoliopsida</taxon>
        <taxon>eudicotyledons</taxon>
        <taxon>Gunneridae</taxon>
        <taxon>Pentapetalae</taxon>
        <taxon>asterids</taxon>
        <taxon>lamiids</taxon>
        <taxon>Solanales</taxon>
        <taxon>Solanaceae</taxon>
        <taxon>Solanoideae</taxon>
        <taxon>Hyoscyameae</taxon>
        <taxon>Anisodus</taxon>
    </lineage>
</organism>
<feature type="transmembrane region" description="Helical" evidence="2">
    <location>
        <begin position="12"/>
        <end position="30"/>
    </location>
</feature>
<keyword evidence="2" id="KW-1133">Transmembrane helix</keyword>
<sequence length="226" mass="25904">MQLKQEGASFSLICGWFFLLLLAAHILYFGQLHALNKLRSTTWRGLASLYSISTRLIMEDHQKELHFLSTHPNASNSSSWPSDSSANIRSSESLEPPSLDLQLSISVRPIKPPSDHQGVLIRPVNHNNHYNDVRFDSGYVEALKWQAAEQIRLAAIEKAYAERVRELTRREIALAQSEFARARTMWERAKEEVESAEKLKERATRRIDPTCMEVTCQSCSQKFRPH</sequence>
<keyword evidence="2" id="KW-0812">Transmembrane</keyword>
<evidence type="ECO:0000256" key="2">
    <source>
        <dbReference type="SAM" id="Phobius"/>
    </source>
</evidence>
<evidence type="ECO:0000313" key="4">
    <source>
        <dbReference type="Proteomes" id="UP001152561"/>
    </source>
</evidence>
<name>A0A9Q1MD09_9SOLA</name>
<comment type="caution">
    <text evidence="3">The sequence shown here is derived from an EMBL/GenBank/DDBJ whole genome shotgun (WGS) entry which is preliminary data.</text>
</comment>
<dbReference type="EMBL" id="JAJAGQ010000009">
    <property type="protein sequence ID" value="KAJ8553885.1"/>
    <property type="molecule type" value="Genomic_DNA"/>
</dbReference>
<protein>
    <submittedName>
        <fullName evidence="3">Uncharacterized protein</fullName>
    </submittedName>
</protein>
<dbReference type="GO" id="GO:0005634">
    <property type="term" value="C:nucleus"/>
    <property type="evidence" value="ECO:0007669"/>
    <property type="project" value="TreeGrafter"/>
</dbReference>